<dbReference type="Pfam" id="PF00258">
    <property type="entry name" value="Flavodoxin_1"/>
    <property type="match status" value="1"/>
</dbReference>
<dbReference type="SMART" id="SM00903">
    <property type="entry name" value="Flavin_Reduct"/>
    <property type="match status" value="1"/>
</dbReference>
<organism evidence="5 6">
    <name type="scientific">Astrephomene gubernaculifera</name>
    <dbReference type="NCBI Taxonomy" id="47775"/>
    <lineage>
        <taxon>Eukaryota</taxon>
        <taxon>Viridiplantae</taxon>
        <taxon>Chlorophyta</taxon>
        <taxon>core chlorophytes</taxon>
        <taxon>Chlorophyceae</taxon>
        <taxon>CS clade</taxon>
        <taxon>Chlamydomonadales</taxon>
        <taxon>Astrephomenaceae</taxon>
        <taxon>Astrephomene</taxon>
    </lineage>
</organism>
<dbReference type="Gene3D" id="3.60.15.10">
    <property type="entry name" value="Ribonuclease Z/Hydroxyacylglutathione hydrolase-like"/>
    <property type="match status" value="2"/>
</dbReference>
<evidence type="ECO:0000256" key="3">
    <source>
        <dbReference type="SAM" id="MobiDB-lite"/>
    </source>
</evidence>
<keyword evidence="1" id="KW-0813">Transport</keyword>
<accession>A0AAD3DLH1</accession>
<dbReference type="PROSITE" id="PS00201">
    <property type="entry name" value="FLAVODOXIN"/>
    <property type="match status" value="1"/>
</dbReference>
<dbReference type="Gene3D" id="3.40.50.360">
    <property type="match status" value="1"/>
</dbReference>
<dbReference type="GO" id="GO:0009055">
    <property type="term" value="F:electron transfer activity"/>
    <property type="evidence" value="ECO:0007669"/>
    <property type="project" value="InterPro"/>
</dbReference>
<dbReference type="EMBL" id="BMAR01000006">
    <property type="protein sequence ID" value="GFR44040.1"/>
    <property type="molecule type" value="Genomic_DNA"/>
</dbReference>
<dbReference type="InterPro" id="IPR051285">
    <property type="entry name" value="NADH_oxidoreductase_modular"/>
</dbReference>
<feature type="domain" description="Flavodoxin-like" evidence="4">
    <location>
        <begin position="489"/>
        <end position="628"/>
    </location>
</feature>
<dbReference type="PROSITE" id="PS50902">
    <property type="entry name" value="FLAVODOXIN_LIKE"/>
    <property type="match status" value="1"/>
</dbReference>
<evidence type="ECO:0000313" key="6">
    <source>
        <dbReference type="Proteomes" id="UP001054857"/>
    </source>
</evidence>
<dbReference type="AlphaFoldDB" id="A0AAD3DLH1"/>
<dbReference type="InterPro" id="IPR008254">
    <property type="entry name" value="Flavodoxin/NO_synth"/>
</dbReference>
<feature type="region of interest" description="Disordered" evidence="3">
    <location>
        <begin position="189"/>
        <end position="236"/>
    </location>
</feature>
<dbReference type="SUPFAM" id="SSF52218">
    <property type="entry name" value="Flavoproteins"/>
    <property type="match status" value="1"/>
</dbReference>
<name>A0AAD3DLH1_9CHLO</name>
<comment type="caution">
    <text evidence="5">The sequence shown here is derived from an EMBL/GenBank/DDBJ whole genome shotgun (WGS) entry which is preliminary data.</text>
</comment>
<dbReference type="Pfam" id="PF01613">
    <property type="entry name" value="Flavin_Reduct"/>
    <property type="match status" value="1"/>
</dbReference>
<feature type="compositionally biased region" description="Pro residues" evidence="3">
    <location>
        <begin position="415"/>
        <end position="424"/>
    </location>
</feature>
<dbReference type="SUPFAM" id="SSF56281">
    <property type="entry name" value="Metallo-hydrolase/oxidoreductase"/>
    <property type="match status" value="1"/>
</dbReference>
<dbReference type="PANTHER" id="PTHR32145">
    <property type="entry name" value="DIFLAVIN FLAVOPROTEIN A 2-RELATED"/>
    <property type="match status" value="1"/>
</dbReference>
<evidence type="ECO:0000313" key="5">
    <source>
        <dbReference type="EMBL" id="GFR44040.1"/>
    </source>
</evidence>
<dbReference type="SUPFAM" id="SSF50475">
    <property type="entry name" value="FMN-binding split barrel"/>
    <property type="match status" value="1"/>
</dbReference>
<sequence>MRAAAGRLRHGVATKSENAIHGLPRARHTFALGSSRSKAGACKAYRRCLQRRCKATLLVQATASPMVTSDLGPAPTPPPTEPVEVEYDTFQVAPNVQLLRGSCRAERLKYEVEYGLKRGTTDNSYLITSPGAVVLVDVPYEAYKEKFVEALSAQAPLPSLTHLLITHLDPKAIPTLELLLLTRRNQQRQQRQQLQQQEGGQQEGQAVAPGAAAAAGSPGSSSGSGGQGEAPPLPPLQVVLSNPALKLLESTLGSPPPGSPSLLSGVQLQVAGRSGAAVAPCGPEPGDQLQVFLAPTPRWPDLLLSYDPANRILLSSKLFSAHVAPRDKPYDEGGWEALEEDWRYYFDCMLAPSAKQAAAALDKLDLVPVARQSAAQEGELAAAGGGGGGRPRRVNKTSAALRSFFRSLLGLPAPKLSPPAPPTDPASEEQSSSTTASTATATSSLPQLPVCQLLPLHGPLVSSSLAVLLLSYRNWIQQQLQAAASGGTAAVLYASAYGNTAALAQAISRGISLGGVAVEAVNLETASLEEVAAAVGRSQGFVLGSPTLGGHMPTLVSLAMGAILRDPGARGLPCGVFGSFGWSGEAVDEMAGRLRDAGFGFAFEAIRVKFKPTAKDLLLCEESGRALAAAIRKRARSREMAVAPGSRALTASGPQLAMGRLVGSLAVVTARDEDATAAMLASWLAQASFDPPGITIAVKRDRPLGQLLGGGARFVVSLVSEGRQREVMRRLSGPFAPGADRLAGLDTFPSPSVGAPVLAGAASWLECEVAGRLEAGDHTVLYAQVLDGRVVDEAASTAVHHRKVGNHY</sequence>
<dbReference type="InterPro" id="IPR029039">
    <property type="entry name" value="Flavoprotein-like_sf"/>
</dbReference>
<dbReference type="InterPro" id="IPR001226">
    <property type="entry name" value="Flavodoxin_CS"/>
</dbReference>
<reference evidence="5 6" key="1">
    <citation type="journal article" date="2021" name="Sci. Rep.">
        <title>Genome sequencing of the multicellular alga Astrephomene provides insights into convergent evolution of germ-soma differentiation.</title>
        <authorList>
            <person name="Yamashita S."/>
            <person name="Yamamoto K."/>
            <person name="Matsuzaki R."/>
            <person name="Suzuki S."/>
            <person name="Yamaguchi H."/>
            <person name="Hirooka S."/>
            <person name="Minakuchi Y."/>
            <person name="Miyagishima S."/>
            <person name="Kawachi M."/>
            <person name="Toyoda A."/>
            <person name="Nozaki H."/>
        </authorList>
    </citation>
    <scope>NUCLEOTIDE SEQUENCE [LARGE SCALE GENOMIC DNA]</scope>
    <source>
        <strain evidence="5 6">NIES-4017</strain>
    </source>
</reference>
<dbReference type="PANTHER" id="PTHR32145:SF31">
    <property type="entry name" value="FLAVIN REDUCTASE-LIKE FMN-BINDING PROTEIN"/>
    <property type="match status" value="1"/>
</dbReference>
<dbReference type="GO" id="GO:0010181">
    <property type="term" value="F:FMN binding"/>
    <property type="evidence" value="ECO:0007669"/>
    <property type="project" value="InterPro"/>
</dbReference>
<feature type="compositionally biased region" description="Low complexity" evidence="3">
    <location>
        <begin position="189"/>
        <end position="221"/>
    </location>
</feature>
<dbReference type="InterPro" id="IPR002563">
    <property type="entry name" value="Flavin_Rdtase-like_dom"/>
</dbReference>
<gene>
    <name evidence="5" type="ORF">Agub_g5200</name>
</gene>
<proteinExistence type="predicted"/>
<dbReference type="InterPro" id="IPR012349">
    <property type="entry name" value="Split_barrel_FMN-bd"/>
</dbReference>
<evidence type="ECO:0000256" key="1">
    <source>
        <dbReference type="ARBA" id="ARBA00022448"/>
    </source>
</evidence>
<keyword evidence="2" id="KW-0249">Electron transport</keyword>
<evidence type="ECO:0000256" key="2">
    <source>
        <dbReference type="ARBA" id="ARBA00022982"/>
    </source>
</evidence>
<dbReference type="Proteomes" id="UP001054857">
    <property type="component" value="Unassembled WGS sequence"/>
</dbReference>
<evidence type="ECO:0000259" key="4">
    <source>
        <dbReference type="PROSITE" id="PS50902"/>
    </source>
</evidence>
<feature type="compositionally biased region" description="Low complexity" evidence="3">
    <location>
        <begin position="431"/>
        <end position="441"/>
    </location>
</feature>
<protein>
    <recommendedName>
        <fullName evidence="4">Flavodoxin-like domain-containing protein</fullName>
    </recommendedName>
</protein>
<keyword evidence="6" id="KW-1185">Reference proteome</keyword>
<dbReference type="Gene3D" id="2.30.110.10">
    <property type="entry name" value="Electron Transport, Fmn-binding Protein, Chain A"/>
    <property type="match status" value="1"/>
</dbReference>
<dbReference type="InterPro" id="IPR036866">
    <property type="entry name" value="RibonucZ/Hydroxyglut_hydro"/>
</dbReference>
<feature type="region of interest" description="Disordered" evidence="3">
    <location>
        <begin position="412"/>
        <end position="441"/>
    </location>
</feature>